<dbReference type="InterPro" id="IPR050279">
    <property type="entry name" value="Plant_def-hormone_signal"/>
</dbReference>
<dbReference type="InterPro" id="IPR000916">
    <property type="entry name" value="Bet_v_I/MLP"/>
</dbReference>
<evidence type="ECO:0000313" key="5">
    <source>
        <dbReference type="Proteomes" id="UP001443914"/>
    </source>
</evidence>
<dbReference type="GO" id="GO:0038023">
    <property type="term" value="F:signaling receptor activity"/>
    <property type="evidence" value="ECO:0007669"/>
    <property type="project" value="TreeGrafter"/>
</dbReference>
<dbReference type="SUPFAM" id="SSF55961">
    <property type="entry name" value="Bet v1-like"/>
    <property type="match status" value="1"/>
</dbReference>
<dbReference type="GO" id="GO:0009820">
    <property type="term" value="P:alkaloid metabolic process"/>
    <property type="evidence" value="ECO:0007669"/>
    <property type="project" value="UniProtKB-KW"/>
</dbReference>
<dbReference type="GO" id="GO:0009738">
    <property type="term" value="P:abscisic acid-activated signaling pathway"/>
    <property type="evidence" value="ECO:0007669"/>
    <property type="project" value="TreeGrafter"/>
</dbReference>
<dbReference type="Proteomes" id="UP001443914">
    <property type="component" value="Unassembled WGS sequence"/>
</dbReference>
<dbReference type="GO" id="GO:0006952">
    <property type="term" value="P:defense response"/>
    <property type="evidence" value="ECO:0007669"/>
    <property type="project" value="InterPro"/>
</dbReference>
<evidence type="ECO:0000313" key="4">
    <source>
        <dbReference type="EMBL" id="KAK9689764.1"/>
    </source>
</evidence>
<feature type="domain" description="Bet v I/Major latex protein" evidence="3">
    <location>
        <begin position="2"/>
        <end position="138"/>
    </location>
</feature>
<dbReference type="GO" id="GO:0005737">
    <property type="term" value="C:cytoplasm"/>
    <property type="evidence" value="ECO:0007669"/>
    <property type="project" value="TreeGrafter"/>
</dbReference>
<sequence>MKGQVCSEVEVDVAANKAWELYGTLELAKFIEQKLPLIHKIEVVQGDGGVGTILNLVFVPGTPGLSSYKEKYTKVDDEKHIKEAEVIKGGYLDYGFTMYKIRVEIIDKAHNNNECVIKSTIEYEVKDEVASSVTDLVTIKPLEDIAKLAKTHLEAV</sequence>
<proteinExistence type="inferred from homology"/>
<dbReference type="EMBL" id="JBDFQZ010000009">
    <property type="protein sequence ID" value="KAK9689764.1"/>
    <property type="molecule type" value="Genomic_DNA"/>
</dbReference>
<dbReference type="CDD" id="cd07816">
    <property type="entry name" value="Bet_v1-like"/>
    <property type="match status" value="1"/>
</dbReference>
<keyword evidence="2" id="KW-0017">Alkaloid metabolism</keyword>
<comment type="caution">
    <text evidence="4">The sequence shown here is derived from an EMBL/GenBank/DDBJ whole genome shotgun (WGS) entry which is preliminary data.</text>
</comment>
<keyword evidence="5" id="KW-1185">Reference proteome</keyword>
<organism evidence="4 5">
    <name type="scientific">Saponaria officinalis</name>
    <name type="common">Common soapwort</name>
    <name type="synonym">Lychnis saponaria</name>
    <dbReference type="NCBI Taxonomy" id="3572"/>
    <lineage>
        <taxon>Eukaryota</taxon>
        <taxon>Viridiplantae</taxon>
        <taxon>Streptophyta</taxon>
        <taxon>Embryophyta</taxon>
        <taxon>Tracheophyta</taxon>
        <taxon>Spermatophyta</taxon>
        <taxon>Magnoliopsida</taxon>
        <taxon>eudicotyledons</taxon>
        <taxon>Gunneridae</taxon>
        <taxon>Pentapetalae</taxon>
        <taxon>Caryophyllales</taxon>
        <taxon>Caryophyllaceae</taxon>
        <taxon>Caryophylleae</taxon>
        <taxon>Saponaria</taxon>
    </lineage>
</organism>
<accession>A0AAW1IIF1</accession>
<reference evidence="4" key="1">
    <citation type="submission" date="2024-03" db="EMBL/GenBank/DDBJ databases">
        <title>WGS assembly of Saponaria officinalis var. Norfolk2.</title>
        <authorList>
            <person name="Jenkins J."/>
            <person name="Shu S."/>
            <person name="Grimwood J."/>
            <person name="Barry K."/>
            <person name="Goodstein D."/>
            <person name="Schmutz J."/>
            <person name="Leebens-Mack J."/>
            <person name="Osbourn A."/>
        </authorList>
    </citation>
    <scope>NUCLEOTIDE SEQUENCE [LARGE SCALE GENOMIC DNA]</scope>
    <source>
        <strain evidence="4">JIC</strain>
    </source>
</reference>
<dbReference type="GO" id="GO:0004864">
    <property type="term" value="F:protein phosphatase inhibitor activity"/>
    <property type="evidence" value="ECO:0007669"/>
    <property type="project" value="TreeGrafter"/>
</dbReference>
<evidence type="ECO:0000259" key="3">
    <source>
        <dbReference type="Pfam" id="PF00407"/>
    </source>
</evidence>
<name>A0AAW1IIF1_SAPOF</name>
<dbReference type="PANTHER" id="PTHR31213">
    <property type="entry name" value="OS08G0374000 PROTEIN-RELATED"/>
    <property type="match status" value="1"/>
</dbReference>
<dbReference type="PANTHER" id="PTHR31213:SF19">
    <property type="entry name" value="BET V I_MAJOR LATEX PROTEIN DOMAIN-CONTAINING PROTEIN"/>
    <property type="match status" value="1"/>
</dbReference>
<dbReference type="Gene3D" id="3.30.530.20">
    <property type="match status" value="1"/>
</dbReference>
<dbReference type="GO" id="GO:0010427">
    <property type="term" value="F:abscisic acid binding"/>
    <property type="evidence" value="ECO:0007669"/>
    <property type="project" value="TreeGrafter"/>
</dbReference>
<protein>
    <recommendedName>
        <fullName evidence="3">Bet v I/Major latex protein domain-containing protein</fullName>
    </recommendedName>
</protein>
<evidence type="ECO:0000256" key="1">
    <source>
        <dbReference type="ARBA" id="ARBA00009744"/>
    </source>
</evidence>
<dbReference type="Pfam" id="PF00407">
    <property type="entry name" value="Bet_v_1"/>
    <property type="match status" value="1"/>
</dbReference>
<dbReference type="AlphaFoldDB" id="A0AAW1IIF1"/>
<comment type="similarity">
    <text evidence="1">Belongs to the BetVI family.</text>
</comment>
<gene>
    <name evidence="4" type="ORF">RND81_09G079300</name>
</gene>
<dbReference type="InterPro" id="IPR023393">
    <property type="entry name" value="START-like_dom_sf"/>
</dbReference>
<dbReference type="GO" id="GO:0005634">
    <property type="term" value="C:nucleus"/>
    <property type="evidence" value="ECO:0007669"/>
    <property type="project" value="TreeGrafter"/>
</dbReference>
<evidence type="ECO:0000256" key="2">
    <source>
        <dbReference type="ARBA" id="ARBA00022589"/>
    </source>
</evidence>